<sequence>MSGETMDSSNWILILIVVGVLYLFLKNRKAKKAYFKKVSFIEDEVRELKNEIMCVTSSNIYGKKIVQTLGSVKGTSQSIITTDESTRIADNEAMYEMLIEAKILGANAIVDIKMNTPTFEVSGSKWQTSQIIYTGTAVKVE</sequence>
<proteinExistence type="inferred from homology"/>
<dbReference type="InterPro" id="IPR002765">
    <property type="entry name" value="UPF0145_YbjQ-like"/>
</dbReference>
<comment type="caution">
    <text evidence="2">The sequence shown here is derived from an EMBL/GenBank/DDBJ whole genome shotgun (WGS) entry which is preliminary data.</text>
</comment>
<gene>
    <name evidence="2" type="ORF">CP963_07950</name>
</gene>
<dbReference type="AlphaFoldDB" id="A0A6M8N6L5"/>
<organism evidence="2 3">
    <name type="scientific">Arcobacter cloacae</name>
    <dbReference type="NCBI Taxonomy" id="1054034"/>
    <lineage>
        <taxon>Bacteria</taxon>
        <taxon>Pseudomonadati</taxon>
        <taxon>Campylobacterota</taxon>
        <taxon>Epsilonproteobacteria</taxon>
        <taxon>Campylobacterales</taxon>
        <taxon>Arcobacteraceae</taxon>
        <taxon>Arcobacter</taxon>
    </lineage>
</organism>
<dbReference type="Gene3D" id="3.30.110.70">
    <property type="entry name" value="Hypothetical protein apc22750. Chain B"/>
    <property type="match status" value="1"/>
</dbReference>
<evidence type="ECO:0000256" key="1">
    <source>
        <dbReference type="ARBA" id="ARBA00010751"/>
    </source>
</evidence>
<dbReference type="RefSeq" id="WP_129013650.1">
    <property type="nucleotide sequence ID" value="NZ_CBCSEI010000009.1"/>
</dbReference>
<comment type="similarity">
    <text evidence="1">Belongs to the UPF0145 family.</text>
</comment>
<dbReference type="Proteomes" id="UP000290378">
    <property type="component" value="Unassembled WGS sequence"/>
</dbReference>
<evidence type="ECO:0000313" key="3">
    <source>
        <dbReference type="Proteomes" id="UP000290378"/>
    </source>
</evidence>
<dbReference type="Pfam" id="PF01906">
    <property type="entry name" value="YbjQ_1"/>
    <property type="match status" value="1"/>
</dbReference>
<name>A0A6M8N6L5_9BACT</name>
<evidence type="ECO:0000313" key="2">
    <source>
        <dbReference type="EMBL" id="RXI40700.1"/>
    </source>
</evidence>
<dbReference type="SUPFAM" id="SSF117782">
    <property type="entry name" value="YbjQ-like"/>
    <property type="match status" value="1"/>
</dbReference>
<accession>A0A6M8N6L5</accession>
<dbReference type="InterPro" id="IPR035439">
    <property type="entry name" value="UPF0145_dom_sf"/>
</dbReference>
<dbReference type="EMBL" id="NXII01000009">
    <property type="protein sequence ID" value="RXI40700.1"/>
    <property type="molecule type" value="Genomic_DNA"/>
</dbReference>
<protein>
    <submittedName>
        <fullName evidence="2">Uncharacterized protein</fullName>
    </submittedName>
</protein>
<reference evidence="2 3" key="1">
    <citation type="submission" date="2017-09" db="EMBL/GenBank/DDBJ databases">
        <title>Genomics of the genus Arcobacter.</title>
        <authorList>
            <person name="Perez-Cataluna A."/>
            <person name="Figueras M.J."/>
            <person name="Salas-Masso N."/>
        </authorList>
    </citation>
    <scope>NUCLEOTIDE SEQUENCE [LARGE SCALE GENOMIC DNA]</scope>
    <source>
        <strain evidence="2 3">CECT 7834</strain>
    </source>
</reference>
<keyword evidence="3" id="KW-1185">Reference proteome</keyword>